<proteinExistence type="predicted"/>
<comment type="caution">
    <text evidence="1">The sequence shown here is derived from an EMBL/GenBank/DDBJ whole genome shotgun (WGS) entry which is preliminary data.</text>
</comment>
<evidence type="ECO:0000313" key="2">
    <source>
        <dbReference type="Proteomes" id="UP001469553"/>
    </source>
</evidence>
<gene>
    <name evidence="1" type="ORF">AMECASPLE_029089</name>
</gene>
<dbReference type="EMBL" id="JAHRIP010059712">
    <property type="protein sequence ID" value="MEQ2304623.1"/>
    <property type="molecule type" value="Genomic_DNA"/>
</dbReference>
<evidence type="ECO:0008006" key="3">
    <source>
        <dbReference type="Google" id="ProtNLM"/>
    </source>
</evidence>
<protein>
    <recommendedName>
        <fullName evidence="3">Secreted peptide</fullName>
    </recommendedName>
</protein>
<name>A0ABV0ZGZ5_9TELE</name>
<accession>A0ABV0ZGZ5</accession>
<sequence length="80" mass="8410">MPCLSRLPVCCFVPASCSSPHPNHVGRACLKLKVYVRPPDGSGYDSPEPFLTDGGPRSNAGWAVLLAALAPLVLGPVIRL</sequence>
<reference evidence="1 2" key="1">
    <citation type="submission" date="2021-06" db="EMBL/GenBank/DDBJ databases">
        <authorList>
            <person name="Palmer J.M."/>
        </authorList>
    </citation>
    <scope>NUCLEOTIDE SEQUENCE [LARGE SCALE GENOMIC DNA]</scope>
    <source>
        <strain evidence="1 2">AS_MEX2019</strain>
        <tissue evidence="1">Muscle</tissue>
    </source>
</reference>
<organism evidence="1 2">
    <name type="scientific">Ameca splendens</name>
    <dbReference type="NCBI Taxonomy" id="208324"/>
    <lineage>
        <taxon>Eukaryota</taxon>
        <taxon>Metazoa</taxon>
        <taxon>Chordata</taxon>
        <taxon>Craniata</taxon>
        <taxon>Vertebrata</taxon>
        <taxon>Euteleostomi</taxon>
        <taxon>Actinopterygii</taxon>
        <taxon>Neopterygii</taxon>
        <taxon>Teleostei</taxon>
        <taxon>Neoteleostei</taxon>
        <taxon>Acanthomorphata</taxon>
        <taxon>Ovalentaria</taxon>
        <taxon>Atherinomorphae</taxon>
        <taxon>Cyprinodontiformes</taxon>
        <taxon>Goodeidae</taxon>
        <taxon>Ameca</taxon>
    </lineage>
</organism>
<evidence type="ECO:0000313" key="1">
    <source>
        <dbReference type="EMBL" id="MEQ2304623.1"/>
    </source>
</evidence>
<keyword evidence="2" id="KW-1185">Reference proteome</keyword>
<dbReference type="Proteomes" id="UP001469553">
    <property type="component" value="Unassembled WGS sequence"/>
</dbReference>